<dbReference type="EMBL" id="UINC01053687">
    <property type="protein sequence ID" value="SVB70503.1"/>
    <property type="molecule type" value="Genomic_DNA"/>
</dbReference>
<gene>
    <name evidence="2" type="ORF">METZ01_LOCUS223357</name>
</gene>
<name>A0A382G7G2_9ZZZZ</name>
<protein>
    <recommendedName>
        <fullName evidence="1">RNA polymerase sigma-70 region 4 domain-containing protein</fullName>
    </recommendedName>
</protein>
<dbReference type="GO" id="GO:0006352">
    <property type="term" value="P:DNA-templated transcription initiation"/>
    <property type="evidence" value="ECO:0007669"/>
    <property type="project" value="InterPro"/>
</dbReference>
<organism evidence="2">
    <name type="scientific">marine metagenome</name>
    <dbReference type="NCBI Taxonomy" id="408172"/>
    <lineage>
        <taxon>unclassified sequences</taxon>
        <taxon>metagenomes</taxon>
        <taxon>ecological metagenomes</taxon>
    </lineage>
</organism>
<evidence type="ECO:0000259" key="1">
    <source>
        <dbReference type="Pfam" id="PF04545"/>
    </source>
</evidence>
<dbReference type="AlphaFoldDB" id="A0A382G7G2"/>
<dbReference type="InterPro" id="IPR013324">
    <property type="entry name" value="RNA_pol_sigma_r3/r4-like"/>
</dbReference>
<dbReference type="InterPro" id="IPR007630">
    <property type="entry name" value="RNA_pol_sigma70_r4"/>
</dbReference>
<dbReference type="Gene3D" id="1.20.140.160">
    <property type="match status" value="1"/>
</dbReference>
<proteinExistence type="predicted"/>
<dbReference type="GO" id="GO:0003700">
    <property type="term" value="F:DNA-binding transcription factor activity"/>
    <property type="evidence" value="ECO:0007669"/>
    <property type="project" value="InterPro"/>
</dbReference>
<dbReference type="SUPFAM" id="SSF88659">
    <property type="entry name" value="Sigma3 and sigma4 domains of RNA polymerase sigma factors"/>
    <property type="match status" value="1"/>
</dbReference>
<dbReference type="Pfam" id="PF04545">
    <property type="entry name" value="Sigma70_r4"/>
    <property type="match status" value="1"/>
</dbReference>
<sequence length="80" mass="9075">MNETTTLTKTKGPTLSPKDRASWKADIAEGIDLLSEQDKLVIALHYHEELTTEEIAMVLEIPEAEVEKIRDTTLQKLLNR</sequence>
<reference evidence="2" key="1">
    <citation type="submission" date="2018-05" db="EMBL/GenBank/DDBJ databases">
        <authorList>
            <person name="Lanie J.A."/>
            <person name="Ng W.-L."/>
            <person name="Kazmierczak K.M."/>
            <person name="Andrzejewski T.M."/>
            <person name="Davidsen T.M."/>
            <person name="Wayne K.J."/>
            <person name="Tettelin H."/>
            <person name="Glass J.I."/>
            <person name="Rusch D."/>
            <person name="Podicherti R."/>
            <person name="Tsui H.-C.T."/>
            <person name="Winkler M.E."/>
        </authorList>
    </citation>
    <scope>NUCLEOTIDE SEQUENCE</scope>
</reference>
<evidence type="ECO:0000313" key="2">
    <source>
        <dbReference type="EMBL" id="SVB70503.1"/>
    </source>
</evidence>
<accession>A0A382G7G2</accession>
<feature type="domain" description="RNA polymerase sigma-70 region 4" evidence="1">
    <location>
        <begin position="31"/>
        <end position="77"/>
    </location>
</feature>